<dbReference type="GO" id="GO:0045944">
    <property type="term" value="P:positive regulation of transcription by RNA polymerase II"/>
    <property type="evidence" value="ECO:0007669"/>
    <property type="project" value="TreeGrafter"/>
</dbReference>
<evidence type="ECO:0000259" key="6">
    <source>
        <dbReference type="PROSITE" id="PS50048"/>
    </source>
</evidence>
<dbReference type="Pfam" id="PF00172">
    <property type="entry name" value="Zn_clus"/>
    <property type="match status" value="1"/>
</dbReference>
<keyword evidence="5" id="KW-0539">Nucleus</keyword>
<dbReference type="GO" id="GO:0000981">
    <property type="term" value="F:DNA-binding transcription factor activity, RNA polymerase II-specific"/>
    <property type="evidence" value="ECO:0007669"/>
    <property type="project" value="InterPro"/>
</dbReference>
<reference evidence="7 8" key="1">
    <citation type="submission" date="2019-04" db="EMBL/GenBank/DDBJ databases">
        <title>Friends and foes A comparative genomics studyof 23 Aspergillus species from section Flavi.</title>
        <authorList>
            <consortium name="DOE Joint Genome Institute"/>
            <person name="Kjaerbolling I."/>
            <person name="Vesth T."/>
            <person name="Frisvad J.C."/>
            <person name="Nybo J.L."/>
            <person name="Theobald S."/>
            <person name="Kildgaard S."/>
            <person name="Isbrandt T."/>
            <person name="Kuo A."/>
            <person name="Sato A."/>
            <person name="Lyhne E.K."/>
            <person name="Kogle M.E."/>
            <person name="Wiebenga A."/>
            <person name="Kun R.S."/>
            <person name="Lubbers R.J."/>
            <person name="Makela M.R."/>
            <person name="Barry K."/>
            <person name="Chovatia M."/>
            <person name="Clum A."/>
            <person name="Daum C."/>
            <person name="Haridas S."/>
            <person name="He G."/>
            <person name="LaButti K."/>
            <person name="Lipzen A."/>
            <person name="Mondo S."/>
            <person name="Riley R."/>
            <person name="Salamov A."/>
            <person name="Simmons B.A."/>
            <person name="Magnuson J.K."/>
            <person name="Henrissat B."/>
            <person name="Mortensen U.H."/>
            <person name="Larsen T.O."/>
            <person name="Devries R.P."/>
            <person name="Grigoriev I.V."/>
            <person name="Machida M."/>
            <person name="Baker S.E."/>
            <person name="Andersen M.R."/>
        </authorList>
    </citation>
    <scope>NUCLEOTIDE SEQUENCE [LARGE SCALE GENOMIC DNA]</scope>
    <source>
        <strain evidence="7 8">IBT 29228</strain>
    </source>
</reference>
<dbReference type="Gene3D" id="4.10.240.10">
    <property type="entry name" value="Zn(2)-C6 fungal-type DNA-binding domain"/>
    <property type="match status" value="1"/>
</dbReference>
<dbReference type="PROSITE" id="PS00463">
    <property type="entry name" value="ZN2_CY6_FUNGAL_1"/>
    <property type="match status" value="1"/>
</dbReference>
<protein>
    <submittedName>
        <fullName evidence="7">Fungal-specific transcription factor domain-containing protein</fullName>
    </submittedName>
</protein>
<keyword evidence="4" id="KW-0804">Transcription</keyword>
<evidence type="ECO:0000313" key="8">
    <source>
        <dbReference type="Proteomes" id="UP000326198"/>
    </source>
</evidence>
<dbReference type="Proteomes" id="UP000326198">
    <property type="component" value="Unassembled WGS sequence"/>
</dbReference>
<dbReference type="PANTHER" id="PTHR37534">
    <property type="entry name" value="TRANSCRIPTIONAL ACTIVATOR PROTEIN UGA3"/>
    <property type="match status" value="1"/>
</dbReference>
<keyword evidence="2" id="KW-0805">Transcription regulation</keyword>
<evidence type="ECO:0000256" key="3">
    <source>
        <dbReference type="ARBA" id="ARBA00023125"/>
    </source>
</evidence>
<dbReference type="EMBL" id="ML736286">
    <property type="protein sequence ID" value="KAE8374376.1"/>
    <property type="molecule type" value="Genomic_DNA"/>
</dbReference>
<dbReference type="OrthoDB" id="5380854at2759"/>
<dbReference type="PROSITE" id="PS50048">
    <property type="entry name" value="ZN2_CY6_FUNGAL_2"/>
    <property type="match status" value="1"/>
</dbReference>
<dbReference type="InterPro" id="IPR036864">
    <property type="entry name" value="Zn2-C6_fun-type_DNA-bd_sf"/>
</dbReference>
<organism evidence="7 8">
    <name type="scientific">Aspergillus bertholletiae</name>
    <dbReference type="NCBI Taxonomy" id="1226010"/>
    <lineage>
        <taxon>Eukaryota</taxon>
        <taxon>Fungi</taxon>
        <taxon>Dikarya</taxon>
        <taxon>Ascomycota</taxon>
        <taxon>Pezizomycotina</taxon>
        <taxon>Eurotiomycetes</taxon>
        <taxon>Eurotiomycetidae</taxon>
        <taxon>Eurotiales</taxon>
        <taxon>Aspergillaceae</taxon>
        <taxon>Aspergillus</taxon>
        <taxon>Aspergillus subgen. Circumdati</taxon>
    </lineage>
</organism>
<dbReference type="SMART" id="SM00066">
    <property type="entry name" value="GAL4"/>
    <property type="match status" value="1"/>
</dbReference>
<evidence type="ECO:0000256" key="5">
    <source>
        <dbReference type="ARBA" id="ARBA00023242"/>
    </source>
</evidence>
<dbReference type="InterPro" id="IPR021858">
    <property type="entry name" value="Fun_TF"/>
</dbReference>
<evidence type="ECO:0000313" key="7">
    <source>
        <dbReference type="EMBL" id="KAE8374376.1"/>
    </source>
</evidence>
<evidence type="ECO:0000256" key="1">
    <source>
        <dbReference type="ARBA" id="ARBA00004123"/>
    </source>
</evidence>
<gene>
    <name evidence="7" type="ORF">BDV26DRAFT_44133</name>
</gene>
<keyword evidence="3" id="KW-0238">DNA-binding</keyword>
<dbReference type="Pfam" id="PF11951">
    <property type="entry name" value="Fungal_trans_2"/>
    <property type="match status" value="1"/>
</dbReference>
<keyword evidence="8" id="KW-1185">Reference proteome</keyword>
<sequence length="500" mass="57317">MSMNTAAANCADFPCWTCRRRRLKCDRALPICGKCTSSQLPCLGYSKDKPLRWTNSVASRGKLMGKQVPRQEQYLPISRVLNDPGLQDLSPSMRDYIAYFEQQCCQECVLYDFERVNPFKEFMRLIPSCPGLCHAVVSVAALHQAFRIASAQCNEKIMAYKSNPNEVQISQWVEEMHQLHQLPAYHDALYHKQQTLSFLRSEAHAGYFSNPDGVIASMIMSIWLELMDSGRDTWRYHLRGLREVMPKRGLSLAPFRDGELTADLPQMIEYFGTSYTIFEIIGSTFVKAKQPYQPLFSMSTTLDILKRSESQTWTGCPATLLYVLYLVNAAASSSYELPPDMIDNIFSHLWSFSPMKWAVAVAETHYMKPRYQLACVWQAAVDIYALQVLPVPFESDVINGGRISNSLDAILHHLKSMDPADVHLKGILWPVFVIGAEAQTMSQRVLITDVFGHLWTLWRCHNVTNALKVLEKIWARRAMEGSSRRWIEYVYEWGEDWMFV</sequence>
<feature type="domain" description="Zn(2)-C6 fungal-type" evidence="6">
    <location>
        <begin position="14"/>
        <end position="42"/>
    </location>
</feature>
<dbReference type="GO" id="GO:0008270">
    <property type="term" value="F:zinc ion binding"/>
    <property type="evidence" value="ECO:0007669"/>
    <property type="project" value="InterPro"/>
</dbReference>
<comment type="subcellular location">
    <subcellularLocation>
        <location evidence="1">Nucleus</location>
    </subcellularLocation>
</comment>
<name>A0A5N7AYF0_9EURO</name>
<dbReference type="CDD" id="cd00067">
    <property type="entry name" value="GAL4"/>
    <property type="match status" value="1"/>
</dbReference>
<evidence type="ECO:0000256" key="2">
    <source>
        <dbReference type="ARBA" id="ARBA00023015"/>
    </source>
</evidence>
<dbReference type="GO" id="GO:0005634">
    <property type="term" value="C:nucleus"/>
    <property type="evidence" value="ECO:0007669"/>
    <property type="project" value="UniProtKB-SubCell"/>
</dbReference>
<dbReference type="AlphaFoldDB" id="A0A5N7AYF0"/>
<dbReference type="GO" id="GO:0000976">
    <property type="term" value="F:transcription cis-regulatory region binding"/>
    <property type="evidence" value="ECO:0007669"/>
    <property type="project" value="TreeGrafter"/>
</dbReference>
<dbReference type="InterPro" id="IPR001138">
    <property type="entry name" value="Zn2Cys6_DnaBD"/>
</dbReference>
<dbReference type="SUPFAM" id="SSF57701">
    <property type="entry name" value="Zn2/Cys6 DNA-binding domain"/>
    <property type="match status" value="1"/>
</dbReference>
<accession>A0A5N7AYF0</accession>
<proteinExistence type="predicted"/>
<dbReference type="PANTHER" id="PTHR37534:SF51">
    <property type="entry name" value="ACRIFLAVINE SENSITIVITY CONTROL PROTEIN ACR-2"/>
    <property type="match status" value="1"/>
</dbReference>
<evidence type="ECO:0000256" key="4">
    <source>
        <dbReference type="ARBA" id="ARBA00023163"/>
    </source>
</evidence>